<evidence type="ECO:0000313" key="1">
    <source>
        <dbReference type="EMBL" id="CAG8758001.1"/>
    </source>
</evidence>
<sequence>MDLEGIYRKSGGATQMREIIAAFDQGKDFDLETPHQFNDICAITSVLKHYLRELPNPLLTFELYQSFIDAIALEDGDEKLERFRQLTLQLPRVHYSTTRHLMLHLDRVRQQGADNRMNAKNLSVVFGPTLLRGPNPSNEIFDMNSKNMIVEYIIENVSTLFQTP</sequence>
<accession>A0ACA9QM40</accession>
<dbReference type="Proteomes" id="UP000789366">
    <property type="component" value="Unassembled WGS sequence"/>
</dbReference>
<organism evidence="1 2">
    <name type="scientific">Cetraspora pellucida</name>
    <dbReference type="NCBI Taxonomy" id="1433469"/>
    <lineage>
        <taxon>Eukaryota</taxon>
        <taxon>Fungi</taxon>
        <taxon>Fungi incertae sedis</taxon>
        <taxon>Mucoromycota</taxon>
        <taxon>Glomeromycotina</taxon>
        <taxon>Glomeromycetes</taxon>
        <taxon>Diversisporales</taxon>
        <taxon>Gigasporaceae</taxon>
        <taxon>Cetraspora</taxon>
    </lineage>
</organism>
<evidence type="ECO:0000313" key="2">
    <source>
        <dbReference type="Proteomes" id="UP000789366"/>
    </source>
</evidence>
<feature type="non-terminal residue" evidence="1">
    <location>
        <position position="164"/>
    </location>
</feature>
<gene>
    <name evidence="1" type="ORF">SPELUC_LOCUS14941</name>
</gene>
<dbReference type="EMBL" id="CAJVPW010046673">
    <property type="protein sequence ID" value="CAG8758001.1"/>
    <property type="molecule type" value="Genomic_DNA"/>
</dbReference>
<name>A0ACA9QM40_9GLOM</name>
<reference evidence="1" key="1">
    <citation type="submission" date="2021-06" db="EMBL/GenBank/DDBJ databases">
        <authorList>
            <person name="Kallberg Y."/>
            <person name="Tangrot J."/>
            <person name="Rosling A."/>
        </authorList>
    </citation>
    <scope>NUCLEOTIDE SEQUENCE</scope>
    <source>
        <strain evidence="1">28 12/20/2015</strain>
    </source>
</reference>
<protein>
    <submittedName>
        <fullName evidence="1">1270_t:CDS:1</fullName>
    </submittedName>
</protein>
<comment type="caution">
    <text evidence="1">The sequence shown here is derived from an EMBL/GenBank/DDBJ whole genome shotgun (WGS) entry which is preliminary data.</text>
</comment>
<proteinExistence type="predicted"/>
<keyword evidence="2" id="KW-1185">Reference proteome</keyword>
<feature type="non-terminal residue" evidence="1">
    <location>
        <position position="1"/>
    </location>
</feature>